<organism evidence="2 3">
    <name type="scientific">Terrabacter tumescens</name>
    <dbReference type="NCBI Taxonomy" id="60443"/>
    <lineage>
        <taxon>Bacteria</taxon>
        <taxon>Bacillati</taxon>
        <taxon>Actinomycetota</taxon>
        <taxon>Actinomycetes</taxon>
        <taxon>Micrococcales</taxon>
        <taxon>Intrasporangiaceae</taxon>
        <taxon>Terrabacter</taxon>
    </lineage>
</organism>
<evidence type="ECO:0000313" key="2">
    <source>
        <dbReference type="EMBL" id="GGN07088.1"/>
    </source>
</evidence>
<feature type="region of interest" description="Disordered" evidence="1">
    <location>
        <begin position="42"/>
        <end position="61"/>
    </location>
</feature>
<protein>
    <submittedName>
        <fullName evidence="2">Uncharacterized protein</fullName>
    </submittedName>
</protein>
<evidence type="ECO:0000313" key="3">
    <source>
        <dbReference type="Proteomes" id="UP000623461"/>
    </source>
</evidence>
<proteinExistence type="predicted"/>
<feature type="compositionally biased region" description="Low complexity" evidence="1">
    <location>
        <begin position="52"/>
        <end position="61"/>
    </location>
</feature>
<accession>A0ABQ2IG20</accession>
<reference evidence="3" key="1">
    <citation type="journal article" date="2019" name="Int. J. Syst. Evol. Microbiol.">
        <title>The Global Catalogue of Microorganisms (GCM) 10K type strain sequencing project: providing services to taxonomists for standard genome sequencing and annotation.</title>
        <authorList>
            <consortium name="The Broad Institute Genomics Platform"/>
            <consortium name="The Broad Institute Genome Sequencing Center for Infectious Disease"/>
            <person name="Wu L."/>
            <person name="Ma J."/>
        </authorList>
    </citation>
    <scope>NUCLEOTIDE SEQUENCE [LARGE SCALE GENOMIC DNA]</scope>
    <source>
        <strain evidence="3">JCM 1365</strain>
    </source>
</reference>
<dbReference type="EMBL" id="BMNZ01000008">
    <property type="protein sequence ID" value="GGN07088.1"/>
    <property type="molecule type" value="Genomic_DNA"/>
</dbReference>
<sequence>MAAIPAPVVPAGFGPPGAIVASSRTSPTVTVWVDAACADVEDAVPPLPPPAGVATPGDGVA</sequence>
<gene>
    <name evidence="2" type="ORF">GCM10009721_38480</name>
</gene>
<comment type="caution">
    <text evidence="2">The sequence shown here is derived from an EMBL/GenBank/DDBJ whole genome shotgun (WGS) entry which is preliminary data.</text>
</comment>
<name>A0ABQ2IG20_9MICO</name>
<evidence type="ECO:0000256" key="1">
    <source>
        <dbReference type="SAM" id="MobiDB-lite"/>
    </source>
</evidence>
<keyword evidence="3" id="KW-1185">Reference proteome</keyword>
<dbReference type="Proteomes" id="UP000623461">
    <property type="component" value="Unassembled WGS sequence"/>
</dbReference>